<feature type="transmembrane region" description="Helical" evidence="2">
    <location>
        <begin position="82"/>
        <end position="104"/>
    </location>
</feature>
<evidence type="ECO:0000256" key="1">
    <source>
        <dbReference type="SAM" id="MobiDB-lite"/>
    </source>
</evidence>
<gene>
    <name evidence="3" type="ORF">IW245_006266</name>
</gene>
<sequence>MAAAPAPVPQWHRPPPPPRQPGPAIAMAAVLPGPGGDFNLAYPAVRPIQSGVALGSLTAGIASLLVSIAVLCFGVTGAQDGWGARVAGAFAVLGAAAGLAGLALGAAAVRQIRRARGELSGKGVALTGLCLAGVGLASSVGALLLAVVLST</sequence>
<comment type="caution">
    <text evidence="3">The sequence shown here is derived from an EMBL/GenBank/DDBJ whole genome shotgun (WGS) entry which is preliminary data.</text>
</comment>
<evidence type="ECO:0000313" key="3">
    <source>
        <dbReference type="EMBL" id="MBG6140072.1"/>
    </source>
</evidence>
<name>A0A8J7KZ33_9ACTN</name>
<keyword evidence="2" id="KW-0812">Transmembrane</keyword>
<evidence type="ECO:0008006" key="5">
    <source>
        <dbReference type="Google" id="ProtNLM"/>
    </source>
</evidence>
<feature type="transmembrane region" description="Helical" evidence="2">
    <location>
        <begin position="52"/>
        <end position="76"/>
    </location>
</feature>
<dbReference type="Proteomes" id="UP000622552">
    <property type="component" value="Unassembled WGS sequence"/>
</dbReference>
<dbReference type="EMBL" id="JADOUF010000001">
    <property type="protein sequence ID" value="MBG6140072.1"/>
    <property type="molecule type" value="Genomic_DNA"/>
</dbReference>
<accession>A0A8J7KZ33</accession>
<feature type="transmembrane region" description="Helical" evidence="2">
    <location>
        <begin position="124"/>
        <end position="149"/>
    </location>
</feature>
<evidence type="ECO:0000256" key="2">
    <source>
        <dbReference type="SAM" id="Phobius"/>
    </source>
</evidence>
<keyword evidence="4" id="KW-1185">Reference proteome</keyword>
<dbReference type="AlphaFoldDB" id="A0A8J7KZ33"/>
<keyword evidence="2" id="KW-1133">Transmembrane helix</keyword>
<protein>
    <recommendedName>
        <fullName evidence="5">DUF4190 domain-containing protein</fullName>
    </recommendedName>
</protein>
<dbReference type="RefSeq" id="WP_197006654.1">
    <property type="nucleotide sequence ID" value="NZ_BONS01000006.1"/>
</dbReference>
<evidence type="ECO:0000313" key="4">
    <source>
        <dbReference type="Proteomes" id="UP000622552"/>
    </source>
</evidence>
<feature type="region of interest" description="Disordered" evidence="1">
    <location>
        <begin position="1"/>
        <end position="21"/>
    </location>
</feature>
<keyword evidence="2" id="KW-0472">Membrane</keyword>
<organism evidence="3 4">
    <name type="scientific">Longispora fulva</name>
    <dbReference type="NCBI Taxonomy" id="619741"/>
    <lineage>
        <taxon>Bacteria</taxon>
        <taxon>Bacillati</taxon>
        <taxon>Actinomycetota</taxon>
        <taxon>Actinomycetes</taxon>
        <taxon>Micromonosporales</taxon>
        <taxon>Micromonosporaceae</taxon>
        <taxon>Longispora</taxon>
    </lineage>
</organism>
<reference evidence="3" key="1">
    <citation type="submission" date="2020-11" db="EMBL/GenBank/DDBJ databases">
        <title>Sequencing the genomes of 1000 actinobacteria strains.</title>
        <authorList>
            <person name="Klenk H.-P."/>
        </authorList>
    </citation>
    <scope>NUCLEOTIDE SEQUENCE</scope>
    <source>
        <strain evidence="3">DSM 45356</strain>
    </source>
</reference>
<proteinExistence type="predicted"/>